<dbReference type="EMBL" id="JASBWV010000011">
    <property type="protein sequence ID" value="KAJ9123648.1"/>
    <property type="molecule type" value="Genomic_DNA"/>
</dbReference>
<reference evidence="1" key="1">
    <citation type="submission" date="2023-04" db="EMBL/GenBank/DDBJ databases">
        <title>Draft Genome sequencing of Naganishia species isolated from polar environments using Oxford Nanopore Technology.</title>
        <authorList>
            <person name="Leo P."/>
            <person name="Venkateswaran K."/>
        </authorList>
    </citation>
    <scope>NUCLEOTIDE SEQUENCE</scope>
    <source>
        <strain evidence="1">DBVPG 5303</strain>
    </source>
</reference>
<gene>
    <name evidence="1" type="ORF">QFC24_003419</name>
</gene>
<evidence type="ECO:0000313" key="1">
    <source>
        <dbReference type="EMBL" id="KAJ9123648.1"/>
    </source>
</evidence>
<protein>
    <submittedName>
        <fullName evidence="1">Uncharacterized protein</fullName>
    </submittedName>
</protein>
<sequence>MTIRSHGRPGVFDDAGAATVIVGKTRTFRRRPHRKQHKATPANQTHEELGSPPSTTPQQESEQPFTNVPLMNRMGEYDDMSFTGIYQEGVEMYRKMVLEDPIGALSLRLSGLAAVSTGSKFVKTVAPNLPVANLVSLSIKCLSLASLAADCYNTYPLLKDAVQAV</sequence>
<proteinExistence type="predicted"/>
<keyword evidence="2" id="KW-1185">Reference proteome</keyword>
<comment type="caution">
    <text evidence="1">The sequence shown here is derived from an EMBL/GenBank/DDBJ whole genome shotgun (WGS) entry which is preliminary data.</text>
</comment>
<evidence type="ECO:0000313" key="2">
    <source>
        <dbReference type="Proteomes" id="UP001234202"/>
    </source>
</evidence>
<accession>A0ACC2XJ32</accession>
<organism evidence="1 2">
    <name type="scientific">Naganishia onofrii</name>
    <dbReference type="NCBI Taxonomy" id="1851511"/>
    <lineage>
        <taxon>Eukaryota</taxon>
        <taxon>Fungi</taxon>
        <taxon>Dikarya</taxon>
        <taxon>Basidiomycota</taxon>
        <taxon>Agaricomycotina</taxon>
        <taxon>Tremellomycetes</taxon>
        <taxon>Filobasidiales</taxon>
        <taxon>Filobasidiaceae</taxon>
        <taxon>Naganishia</taxon>
    </lineage>
</organism>
<name>A0ACC2XJ32_9TREE</name>
<dbReference type="Proteomes" id="UP001234202">
    <property type="component" value="Unassembled WGS sequence"/>
</dbReference>